<proteinExistence type="predicted"/>
<protein>
    <submittedName>
        <fullName evidence="1">Uncharacterized protein</fullName>
    </submittedName>
</protein>
<accession>A0ACB8TRE0</accession>
<reference evidence="1" key="1">
    <citation type="journal article" date="2021" name="Environ. Microbiol.">
        <title>Gene family expansions and transcriptome signatures uncover fungal adaptations to wood decay.</title>
        <authorList>
            <person name="Hage H."/>
            <person name="Miyauchi S."/>
            <person name="Viragh M."/>
            <person name="Drula E."/>
            <person name="Min B."/>
            <person name="Chaduli D."/>
            <person name="Navarro D."/>
            <person name="Favel A."/>
            <person name="Norest M."/>
            <person name="Lesage-Meessen L."/>
            <person name="Balint B."/>
            <person name="Merenyi Z."/>
            <person name="de Eugenio L."/>
            <person name="Morin E."/>
            <person name="Martinez A.T."/>
            <person name="Baldrian P."/>
            <person name="Stursova M."/>
            <person name="Martinez M.J."/>
            <person name="Novotny C."/>
            <person name="Magnuson J.K."/>
            <person name="Spatafora J.W."/>
            <person name="Maurice S."/>
            <person name="Pangilinan J."/>
            <person name="Andreopoulos W."/>
            <person name="LaButti K."/>
            <person name="Hundley H."/>
            <person name="Na H."/>
            <person name="Kuo A."/>
            <person name="Barry K."/>
            <person name="Lipzen A."/>
            <person name="Henrissat B."/>
            <person name="Riley R."/>
            <person name="Ahrendt S."/>
            <person name="Nagy L.G."/>
            <person name="Grigoriev I.V."/>
            <person name="Martin F."/>
            <person name="Rosso M.N."/>
        </authorList>
    </citation>
    <scope>NUCLEOTIDE SEQUENCE</scope>
    <source>
        <strain evidence="1">CBS 384.51</strain>
    </source>
</reference>
<name>A0ACB8TRE0_9APHY</name>
<organism evidence="1 2">
    <name type="scientific">Irpex rosettiformis</name>
    <dbReference type="NCBI Taxonomy" id="378272"/>
    <lineage>
        <taxon>Eukaryota</taxon>
        <taxon>Fungi</taxon>
        <taxon>Dikarya</taxon>
        <taxon>Basidiomycota</taxon>
        <taxon>Agaricomycotina</taxon>
        <taxon>Agaricomycetes</taxon>
        <taxon>Polyporales</taxon>
        <taxon>Irpicaceae</taxon>
        <taxon>Irpex</taxon>
    </lineage>
</organism>
<keyword evidence="2" id="KW-1185">Reference proteome</keyword>
<dbReference type="EMBL" id="MU274941">
    <property type="protein sequence ID" value="KAI0084572.1"/>
    <property type="molecule type" value="Genomic_DNA"/>
</dbReference>
<evidence type="ECO:0000313" key="1">
    <source>
        <dbReference type="EMBL" id="KAI0084572.1"/>
    </source>
</evidence>
<gene>
    <name evidence="1" type="ORF">BDY19DRAFT_898280</name>
</gene>
<evidence type="ECO:0000313" key="2">
    <source>
        <dbReference type="Proteomes" id="UP001055072"/>
    </source>
</evidence>
<dbReference type="Proteomes" id="UP001055072">
    <property type="component" value="Unassembled WGS sequence"/>
</dbReference>
<comment type="caution">
    <text evidence="1">The sequence shown here is derived from an EMBL/GenBank/DDBJ whole genome shotgun (WGS) entry which is preliminary data.</text>
</comment>
<sequence>MANAKEKHYWSQLRAALTSGSWDVHSPAQVPKGGPLSWSEMLRKFNKHCQGYSDVAELASQTQAISLLLIAQDEDKPSKSPIAFGEECTLPQERVEEATAGYATLRSLRTAEKDPVKLCLAYYAFALGRPSECLSILETVKELTDVSTRVLSYNTMHEDGGSLQLPDSVASSSTSRTGSFVSVWTTGSAGTPAEIADGRSWGMIEAVRSITLQGMSQELLSPGSPEKAFSAYAPVVPLITAVVGELQSYFNTPGNALAPTFPKYRELWRWTERALRRAIILAAQLCDLSKVEEDEYSLWTLFDLYRACSAHWPPTFRPHLRSSIAIIQSRAFVLRTDAIPSDILKAKAPRWIISARSVLQEFRSLLNVCTHFPRAGERNSPVEDFVDLCVAVWEADGAVGEQAGWVIDLLWWATRLTFNSFRIYRHMSRLFSASGDRELAMRTLRLYIQVVSKARQAATSGNDNEETSGVDTSSDFDTDRQWVQTLVQGSRLLSRVALEESDYGKRVDLAREAGETVQKAKSRLDPEDTGLVASVHLAEGVWYSVTAYVEQDPRTRTERLTRSIESLITAIGTFPTASAHHHLALALTRPGPTKDFQEAIQHARSAVELDSAEPRHWHLLGLLLAAVGDWKAAKSVLEIGIGLVEAELVEEGDPGDSAVVRDDGLNIQDFARSQLHPANGSADVSTRGCEHILPRDVSDIPPSATLLKPVEDRPRPTHQERFEYALQMRMSQLALTEYVDGVENVSEKWLDVFAWFREKRPASLDDQRKSIDGRRPSQDTRQTDAASFSAQPPRASFSAARPEEATNDMLSDDHSVPTPIPITVTPATPGVSQEDYRASSPISSPINGTNGEKRSTSLDEKDRDASRGKKVRNVLKSGVHKGQARMVTISKKIGHGVGRSASLNLKRINSAPDFHSVLGHIPLQASSIHLRQYQSIHASQQDLALLEVPPPPRAPSPDPASKHPPNTRSSHDARLLSDLWLMSAAIFRRQGKIEQVRGAIQEAEVRDEDNPNVWVQLGLYHIAVSDHYRASEAFRKALFINPDHVPATIYLCQIYLTPKTSSSTQEEKKADEQQVDLAAGLLSDLTNGPGWDVPEAWYYLAKAYKLQGRRDRERECLNIALTLSQTRGVRDITTAVGWGL</sequence>